<dbReference type="STRING" id="32264.T1K005"/>
<evidence type="ECO:0000313" key="11">
    <source>
        <dbReference type="Proteomes" id="UP000015104"/>
    </source>
</evidence>
<proteinExistence type="inferred from homology"/>
<dbReference type="SUPFAM" id="SSF52540">
    <property type="entry name" value="P-loop containing nucleoside triphosphate hydrolases"/>
    <property type="match status" value="1"/>
</dbReference>
<dbReference type="CDD" id="cd18118">
    <property type="entry name" value="ATP-synt_V_A-type_beta_N"/>
    <property type="match status" value="1"/>
</dbReference>
<comment type="similarity">
    <text evidence="1 6">Belongs to the ATPase alpha/beta chains family.</text>
</comment>
<dbReference type="Pfam" id="PF00006">
    <property type="entry name" value="ATP-synt_ab"/>
    <property type="match status" value="1"/>
</dbReference>
<dbReference type="eggNOG" id="KOG1351">
    <property type="taxonomic scope" value="Eukaryota"/>
</dbReference>
<dbReference type="CDD" id="cd18112">
    <property type="entry name" value="ATP-synt_V_A-type_beta_C"/>
    <property type="match status" value="1"/>
</dbReference>
<dbReference type="GO" id="GO:0046034">
    <property type="term" value="P:ATP metabolic process"/>
    <property type="evidence" value="ECO:0007669"/>
    <property type="project" value="InterPro"/>
</dbReference>
<dbReference type="InterPro" id="IPR027417">
    <property type="entry name" value="P-loop_NTPase"/>
</dbReference>
<dbReference type="InterPro" id="IPR055190">
    <property type="entry name" value="ATP-synt_VA_C"/>
</dbReference>
<dbReference type="Pfam" id="PF02874">
    <property type="entry name" value="ATP-synt_ab_N"/>
    <property type="match status" value="1"/>
</dbReference>
<dbReference type="InterPro" id="IPR022879">
    <property type="entry name" value="V-ATPase_su_B/beta"/>
</dbReference>
<evidence type="ECO:0000256" key="6">
    <source>
        <dbReference type="RuleBase" id="RU366021"/>
    </source>
</evidence>
<dbReference type="NCBIfam" id="NF003235">
    <property type="entry name" value="PRK04196.1"/>
    <property type="match status" value="1"/>
</dbReference>
<name>T1K005_TETUR</name>
<evidence type="ECO:0000256" key="4">
    <source>
        <dbReference type="ARBA" id="ARBA00023065"/>
    </source>
</evidence>
<dbReference type="InterPro" id="IPR020003">
    <property type="entry name" value="ATPase_a/bsu_AS"/>
</dbReference>
<dbReference type="HAMAP" id="MF_00310">
    <property type="entry name" value="ATP_synth_B_arch"/>
    <property type="match status" value="1"/>
</dbReference>
<dbReference type="Proteomes" id="UP000015104">
    <property type="component" value="Unassembled WGS sequence"/>
</dbReference>
<gene>
    <name evidence="10" type="primary">107359151</name>
</gene>
<dbReference type="CDD" id="cd01135">
    <property type="entry name" value="V_A-ATPase_B"/>
    <property type="match status" value="1"/>
</dbReference>
<evidence type="ECO:0000313" key="10">
    <source>
        <dbReference type="EnsemblMetazoa" id="tetur03g05970.1"/>
    </source>
</evidence>
<dbReference type="AlphaFoldDB" id="T1K005"/>
<dbReference type="EMBL" id="CAEY01001131">
    <property type="status" value="NOT_ANNOTATED_CDS"/>
    <property type="molecule type" value="Genomic_DNA"/>
</dbReference>
<dbReference type="EnsemblMetazoa" id="tetur03g05970.1">
    <property type="protein sequence ID" value="tetur03g05970.1"/>
    <property type="gene ID" value="tetur03g05970"/>
</dbReference>
<dbReference type="Pfam" id="PF22919">
    <property type="entry name" value="ATP-synt_VA_C"/>
    <property type="match status" value="1"/>
</dbReference>
<evidence type="ECO:0000259" key="8">
    <source>
        <dbReference type="Pfam" id="PF02874"/>
    </source>
</evidence>
<keyword evidence="2 6" id="KW-0813">Transport</keyword>
<dbReference type="OMA" id="EGFKIKP"/>
<dbReference type="InterPro" id="IPR000194">
    <property type="entry name" value="ATPase_F1/V1/A1_a/bsu_nucl-bd"/>
</dbReference>
<dbReference type="FunFam" id="3.40.50.12240:FF:000001">
    <property type="entry name" value="V-type proton ATPase subunit B, brain"/>
    <property type="match status" value="1"/>
</dbReference>
<dbReference type="PANTHER" id="PTHR43389">
    <property type="entry name" value="V-TYPE PROTON ATPASE SUBUNIT B"/>
    <property type="match status" value="1"/>
</dbReference>
<keyword evidence="4 6" id="KW-0406">Ion transport</keyword>
<dbReference type="PIRSF" id="PIRSF039114">
    <property type="entry name" value="V-ATPsynth_beta/V-ATPase_B"/>
    <property type="match status" value="1"/>
</dbReference>
<dbReference type="GO" id="GO:0046961">
    <property type="term" value="F:proton-transporting ATPase activity, rotational mechanism"/>
    <property type="evidence" value="ECO:0007669"/>
    <property type="project" value="InterPro"/>
</dbReference>
<accession>T1K005</accession>
<comment type="function">
    <text evidence="5">Non-catalytic subunit of the V1 complex of vacuolar(H+)-ATPase (V-ATPase), a multisubunit enzyme composed of a peripheral complex (V1) that hydrolyzes ATP and a membrane integral complex (V0) that translocates protons. V-ATPase is responsible for acidifying and maintaining the pH of intracellular compartments and in some cell types, is targeted to the plasma membrane, where it is responsible for acidifying the extracellular environment. Essential for the proper assembly and activity of V-ATPase.</text>
</comment>
<dbReference type="OrthoDB" id="1735853at2759"/>
<evidence type="ECO:0000256" key="2">
    <source>
        <dbReference type="ARBA" id="ARBA00022448"/>
    </source>
</evidence>
<dbReference type="Gene3D" id="3.40.50.12240">
    <property type="match status" value="1"/>
</dbReference>
<organism evidence="10 11">
    <name type="scientific">Tetranychus urticae</name>
    <name type="common">Two-spotted spider mite</name>
    <dbReference type="NCBI Taxonomy" id="32264"/>
    <lineage>
        <taxon>Eukaryota</taxon>
        <taxon>Metazoa</taxon>
        <taxon>Ecdysozoa</taxon>
        <taxon>Arthropoda</taxon>
        <taxon>Chelicerata</taxon>
        <taxon>Arachnida</taxon>
        <taxon>Acari</taxon>
        <taxon>Acariformes</taxon>
        <taxon>Trombidiformes</taxon>
        <taxon>Prostigmata</taxon>
        <taxon>Eleutherengona</taxon>
        <taxon>Raphignathae</taxon>
        <taxon>Tetranychoidea</taxon>
        <taxon>Tetranychidae</taxon>
        <taxon>Tetranychus</taxon>
    </lineage>
</organism>
<evidence type="ECO:0000256" key="3">
    <source>
        <dbReference type="ARBA" id="ARBA00022781"/>
    </source>
</evidence>
<dbReference type="PROSITE" id="PS00152">
    <property type="entry name" value="ATPASE_ALPHA_BETA"/>
    <property type="match status" value="1"/>
</dbReference>
<dbReference type="NCBIfam" id="TIGR01040">
    <property type="entry name" value="V-ATPase_V1_B"/>
    <property type="match status" value="1"/>
</dbReference>
<feature type="domain" description="ATPase F1/V1/A1 complex alpha/beta subunit nucleotide-binding" evidence="7">
    <location>
        <begin position="158"/>
        <end position="382"/>
    </location>
</feature>
<dbReference type="InterPro" id="IPR005723">
    <property type="entry name" value="ATPase_V1-cplx_bsu"/>
</dbReference>
<evidence type="ECO:0000256" key="5">
    <source>
        <dbReference type="ARBA" id="ARBA00054708"/>
    </source>
</evidence>
<reference evidence="11" key="1">
    <citation type="submission" date="2011-08" db="EMBL/GenBank/DDBJ databases">
        <authorList>
            <person name="Rombauts S."/>
        </authorList>
    </citation>
    <scope>NUCLEOTIDE SEQUENCE</scope>
    <source>
        <strain evidence="11">London</strain>
    </source>
</reference>
<dbReference type="InterPro" id="IPR004100">
    <property type="entry name" value="ATPase_F1/V1/A1_a/bsu_N"/>
</dbReference>
<evidence type="ECO:0000259" key="9">
    <source>
        <dbReference type="Pfam" id="PF22919"/>
    </source>
</evidence>
<dbReference type="HOGENOM" id="CLU_022916_3_0_1"/>
<dbReference type="PANTHER" id="PTHR43389:SF4">
    <property type="entry name" value="V-TYPE PROTON ATPASE SUBUNIT B"/>
    <property type="match status" value="1"/>
</dbReference>
<dbReference type="GO" id="GO:0005524">
    <property type="term" value="F:ATP binding"/>
    <property type="evidence" value="ECO:0007669"/>
    <property type="project" value="InterPro"/>
</dbReference>
<evidence type="ECO:0000259" key="7">
    <source>
        <dbReference type="Pfam" id="PF00006"/>
    </source>
</evidence>
<dbReference type="GO" id="GO:0033180">
    <property type="term" value="C:proton-transporting V-type ATPase, V1 domain"/>
    <property type="evidence" value="ECO:0007669"/>
    <property type="project" value="InterPro"/>
</dbReference>
<protein>
    <recommendedName>
        <fullName evidence="6">Vacuolar proton pump subunit B</fullName>
        <shortName evidence="6">V-ATPase subunit B</shortName>
    </recommendedName>
    <alternativeName>
        <fullName evidence="6">Vacuolar proton pump subunit B</fullName>
    </alternativeName>
</protein>
<feature type="domain" description="ATP synthase A/B type C-terminal" evidence="9">
    <location>
        <begin position="388"/>
        <end position="487"/>
    </location>
</feature>
<dbReference type="GO" id="GO:0007035">
    <property type="term" value="P:vacuolar acidification"/>
    <property type="evidence" value="ECO:0007669"/>
    <property type="project" value="TreeGrafter"/>
</dbReference>
<keyword evidence="3 6" id="KW-0375">Hydrogen ion transport</keyword>
<feature type="domain" description="ATPase F1/V1/A1 complex alpha/beta subunit N-terminal" evidence="8">
    <location>
        <begin position="35"/>
        <end position="101"/>
    </location>
</feature>
<dbReference type="KEGG" id="tut:107359151"/>
<comment type="subunit">
    <text evidence="6">V-ATPase is a heteromultimeric enzyme made up of two complexes: the ATP-hydrolytic V1 complex and the proton translocation V0 complex. The V1 complex consists of three catalytic AB heterodimers that form a heterohexamer, three peripheral stalks each consisting of EG heterodimers, one central rotor including subunits D and F, and the regulatory subunits C and H. The proton translocation complex V0 consists of the proton transport subunit a, a ring of proteolipid subunits c9c'', rotary subunit d, subunits e and f, and the accessory subunits.</text>
</comment>
<evidence type="ECO:0000256" key="1">
    <source>
        <dbReference type="ARBA" id="ARBA00008936"/>
    </source>
</evidence>
<keyword evidence="11" id="KW-1185">Reference proteome</keyword>
<reference evidence="10" key="2">
    <citation type="submission" date="2015-06" db="UniProtKB">
        <authorList>
            <consortium name="EnsemblMetazoa"/>
        </authorList>
    </citation>
    <scope>IDENTIFICATION</scope>
</reference>
<sequence length="498" mass="55586">MTVNEWVPQNVGLTQHKLAVTRDYINQPRLSYKTVCGVNGPLVILDDVKFPMYAEIVRLTLPDGTVRSGKVLDVRGSKAVVQVFEGTSGIDAKFTNCEFTGDILRQPVSEDMLGRVFNGSGKPIDRGPPVLAEDYLDIEGQAINPESRTYPEEMIQTGISAIDVMNSIARGQKIPIFSASGLPHNDIAAQICRQAGLVKSPDKDVPDDNFAIVFAAMGVNMETARFFKQDFEENGSMENVCLFLNLANDPTIERIITPRLALTTAEFLAYQCGRHVLVILTDMSSYAEALREVSAAREEVPGRRGFPGYMYTDLAQIYERAGRVEGRTGSITQIPILTMPNDDITHPIPDLTGYITEGQIYVDRQLNNRQIYPPINVLPSLSRLMKSAIGENMTRKDHADVSNQLYACYAIGKDVQSMKAVIGGEDLTPEDLLYLEFLNKFEKNFISQGNYENRTIFESLDIGWQLLRIFPRDMLKRIPHSTLNEFYPRQSTGPAQAK</sequence>